<reference evidence="2" key="1">
    <citation type="submission" date="2017-09" db="EMBL/GenBank/DDBJ databases">
        <title>Depth-based differentiation of microbial function through sediment-hosted aquifers and enrichment of novel symbionts in the deep terrestrial subsurface.</title>
        <authorList>
            <person name="Probst A.J."/>
            <person name="Ladd B."/>
            <person name="Jarett J.K."/>
            <person name="Geller-Mcgrath D.E."/>
            <person name="Sieber C.M.K."/>
            <person name="Emerson J.B."/>
            <person name="Anantharaman K."/>
            <person name="Thomas B.C."/>
            <person name="Malmstrom R."/>
            <person name="Stieglmeier M."/>
            <person name="Klingl A."/>
            <person name="Woyke T."/>
            <person name="Ryan C.M."/>
            <person name="Banfield J.F."/>
        </authorList>
    </citation>
    <scope>NUCLEOTIDE SEQUENCE [LARGE SCALE GENOMIC DNA]</scope>
</reference>
<protein>
    <submittedName>
        <fullName evidence="1">Uncharacterized protein</fullName>
    </submittedName>
</protein>
<accession>A0A2M6YCC0</accession>
<sequence length="67" mass="7405">MVPIAPIIKIMSGISIKMIENMTSLGLTFPECQDLAKVAKSHGIYVKKSFLIIQNLIKDHKFSSSKA</sequence>
<gene>
    <name evidence="1" type="ORF">COT12_01535</name>
</gene>
<evidence type="ECO:0000313" key="1">
    <source>
        <dbReference type="EMBL" id="PIU24339.1"/>
    </source>
</evidence>
<evidence type="ECO:0000313" key="2">
    <source>
        <dbReference type="Proteomes" id="UP000229896"/>
    </source>
</evidence>
<comment type="caution">
    <text evidence="1">The sequence shown here is derived from an EMBL/GenBank/DDBJ whole genome shotgun (WGS) entry which is preliminary data.</text>
</comment>
<dbReference type="AlphaFoldDB" id="A0A2M6YCC0"/>
<proteinExistence type="predicted"/>
<dbReference type="Proteomes" id="UP000229896">
    <property type="component" value="Unassembled WGS sequence"/>
</dbReference>
<dbReference type="EMBL" id="PEXI01000049">
    <property type="protein sequence ID" value="PIU24339.1"/>
    <property type="molecule type" value="Genomic_DNA"/>
</dbReference>
<name>A0A2M6YCC0_9BACT</name>
<organism evidence="1 2">
    <name type="scientific">Candidatus Berkelbacteria bacterium CG08_land_8_20_14_0_20_39_8</name>
    <dbReference type="NCBI Taxonomy" id="1974511"/>
    <lineage>
        <taxon>Bacteria</taxon>
        <taxon>Candidatus Berkelbacteria</taxon>
    </lineage>
</organism>